<keyword evidence="2" id="KW-1185">Reference proteome</keyword>
<dbReference type="AlphaFoldDB" id="A0A6J8BBA0"/>
<name>A0A6J8BBA0_MYTCO</name>
<dbReference type="Gene3D" id="2.120.10.30">
    <property type="entry name" value="TolB, C-terminal domain"/>
    <property type="match status" value="1"/>
</dbReference>
<gene>
    <name evidence="1" type="ORF">MCOR_17108</name>
</gene>
<evidence type="ECO:0000313" key="1">
    <source>
        <dbReference type="EMBL" id="CAC5381208.1"/>
    </source>
</evidence>
<evidence type="ECO:0000313" key="2">
    <source>
        <dbReference type="Proteomes" id="UP000507470"/>
    </source>
</evidence>
<dbReference type="OrthoDB" id="6162195at2759"/>
<dbReference type="EMBL" id="CACVKT020003009">
    <property type="protein sequence ID" value="CAC5381208.1"/>
    <property type="molecule type" value="Genomic_DNA"/>
</dbReference>
<dbReference type="Proteomes" id="UP000507470">
    <property type="component" value="Unassembled WGS sequence"/>
</dbReference>
<dbReference type="SUPFAM" id="SSF101898">
    <property type="entry name" value="NHL repeat"/>
    <property type="match status" value="1"/>
</dbReference>
<dbReference type="InterPro" id="IPR011042">
    <property type="entry name" value="6-blade_b-propeller_TolB-like"/>
</dbReference>
<organism evidence="1 2">
    <name type="scientific">Mytilus coruscus</name>
    <name type="common">Sea mussel</name>
    <dbReference type="NCBI Taxonomy" id="42192"/>
    <lineage>
        <taxon>Eukaryota</taxon>
        <taxon>Metazoa</taxon>
        <taxon>Spiralia</taxon>
        <taxon>Lophotrochozoa</taxon>
        <taxon>Mollusca</taxon>
        <taxon>Bivalvia</taxon>
        <taxon>Autobranchia</taxon>
        <taxon>Pteriomorphia</taxon>
        <taxon>Mytilida</taxon>
        <taxon>Mytiloidea</taxon>
        <taxon>Mytilidae</taxon>
        <taxon>Mytilinae</taxon>
        <taxon>Mytilus</taxon>
    </lineage>
</organism>
<reference evidence="1 2" key="1">
    <citation type="submission" date="2020-06" db="EMBL/GenBank/DDBJ databases">
        <authorList>
            <person name="Li R."/>
            <person name="Bekaert M."/>
        </authorList>
    </citation>
    <scope>NUCLEOTIDE SEQUENCE [LARGE SCALE GENOMIC DNA]</scope>
    <source>
        <strain evidence="2">wild</strain>
    </source>
</reference>
<proteinExistence type="predicted"/>
<accession>A0A6J8BBA0</accession>
<sequence length="239" mass="26894">MLSGCCMLKDGKSLFCNFEKDKVIITDSDGVFLFDIRMSPAEVSDVAYIDEKTVAVCSCSKNHPKICLVDITKRKTTSYIPFSGRCYRISYRNESLFVCVEGTGIQKINLENRKVENVVKCSISQWSYVALTDKHLYFTNNTLHTVTCSSMDGKTVWEFQDEKLKGPRGLAIDNRGNIYLAGNKSSNVMLLCSNGQQSRQLLSEDNGIKNPKALHYDITRNRLFVASKEGKVHIFEVSA</sequence>
<protein>
    <submittedName>
        <fullName evidence="1">Uncharacterized protein</fullName>
    </submittedName>
</protein>